<gene>
    <name evidence="2" type="ORF">M4V62_27295</name>
</gene>
<organism evidence="2 3">
    <name type="scientific">Streptomyces durmitorensis</name>
    <dbReference type="NCBI Taxonomy" id="319947"/>
    <lineage>
        <taxon>Bacteria</taxon>
        <taxon>Bacillati</taxon>
        <taxon>Actinomycetota</taxon>
        <taxon>Actinomycetes</taxon>
        <taxon>Kitasatosporales</taxon>
        <taxon>Streptomycetaceae</taxon>
        <taxon>Streptomyces</taxon>
    </lineage>
</organism>
<reference evidence="2 3" key="1">
    <citation type="submission" date="2022-05" db="EMBL/GenBank/DDBJ databases">
        <authorList>
            <person name="Zhou X."/>
            <person name="Li K."/>
            <person name="Man Y."/>
        </authorList>
    </citation>
    <scope>NUCLEOTIDE SEQUENCE [LARGE SCALE GENOMIC DNA]</scope>
    <source>
        <strain evidence="2 3">MS405</strain>
    </source>
</reference>
<evidence type="ECO:0000256" key="1">
    <source>
        <dbReference type="SAM" id="Phobius"/>
    </source>
</evidence>
<evidence type="ECO:0000313" key="3">
    <source>
        <dbReference type="Proteomes" id="UP000829992"/>
    </source>
</evidence>
<accession>A0ABY4Q063</accession>
<dbReference type="EMBL" id="CP097289">
    <property type="protein sequence ID" value="UQT58483.1"/>
    <property type="molecule type" value="Genomic_DNA"/>
</dbReference>
<keyword evidence="3" id="KW-1185">Reference proteome</keyword>
<sequence>MSRFSACCASADRSTDMMRGMKLPAKRLASMVILALSVAGYALLLWRGPWWVDGSHLRDQNLEPADGIVITGFRTALVALGAGIFAGGSLLHTSNLATHTRNFGSHARQGP</sequence>
<dbReference type="Proteomes" id="UP000829992">
    <property type="component" value="Chromosome"/>
</dbReference>
<keyword evidence="1" id="KW-1133">Transmembrane helix</keyword>
<proteinExistence type="predicted"/>
<feature type="transmembrane region" description="Helical" evidence="1">
    <location>
        <begin position="28"/>
        <end position="48"/>
    </location>
</feature>
<evidence type="ECO:0000313" key="2">
    <source>
        <dbReference type="EMBL" id="UQT58483.1"/>
    </source>
</evidence>
<feature type="transmembrane region" description="Helical" evidence="1">
    <location>
        <begin position="68"/>
        <end position="91"/>
    </location>
</feature>
<name>A0ABY4Q063_9ACTN</name>
<protein>
    <submittedName>
        <fullName evidence="2">Uncharacterized protein</fullName>
    </submittedName>
</protein>
<dbReference type="RefSeq" id="WP_249589852.1">
    <property type="nucleotide sequence ID" value="NZ_BAAAQL010000007.1"/>
</dbReference>
<keyword evidence="1" id="KW-0812">Transmembrane</keyword>
<keyword evidence="1" id="KW-0472">Membrane</keyword>